<dbReference type="Pfam" id="PF10082">
    <property type="entry name" value="BBP2_2"/>
    <property type="match status" value="1"/>
</dbReference>
<name>A0A7W9F2V8_9SPHN</name>
<gene>
    <name evidence="1" type="ORF">FHS99_001692</name>
</gene>
<keyword evidence="2" id="KW-1185">Reference proteome</keyword>
<protein>
    <recommendedName>
        <fullName evidence="3">Outer membrane beta-barrel protein</fullName>
    </recommendedName>
</protein>
<comment type="caution">
    <text evidence="1">The sequence shown here is derived from an EMBL/GenBank/DDBJ whole genome shotgun (WGS) entry which is preliminary data.</text>
</comment>
<accession>A0A7W9F2V8</accession>
<organism evidence="1 2">
    <name type="scientific">Sphingomonas prati</name>
    <dbReference type="NCBI Taxonomy" id="1843237"/>
    <lineage>
        <taxon>Bacteria</taxon>
        <taxon>Pseudomonadati</taxon>
        <taxon>Pseudomonadota</taxon>
        <taxon>Alphaproteobacteria</taxon>
        <taxon>Sphingomonadales</taxon>
        <taxon>Sphingomonadaceae</taxon>
        <taxon>Sphingomonas</taxon>
    </lineage>
</organism>
<proteinExistence type="predicted"/>
<dbReference type="EMBL" id="JACIJR010000003">
    <property type="protein sequence ID" value="MBB5729214.1"/>
    <property type="molecule type" value="Genomic_DNA"/>
</dbReference>
<evidence type="ECO:0008006" key="3">
    <source>
        <dbReference type="Google" id="ProtNLM"/>
    </source>
</evidence>
<sequence length="478" mass="52614">MDRRIRVRRGCDLARADRCQGWNDPWLPAPAPAAPGRANDRPATRRGILLSRGIIVAVPALWSATATAQLGEGLLVQPAIPGGFDRGRNISVTERQRTDFDPLGIRVRSFLVQPTLELGVGGTSNTYNEANNPRASALGYIAPAIAATSLWSRHRLQFSARGRFVRYADQSPRNENTWNANLAGRVEFGSFVTIDSQLLAARSVEDFFSGDVAANIAALSRYNTYYGVVRGTYTAGRTRAIVSVDHTDTRYGQIRFQDGSALDLTGRDRGVTRLTGQLDFARTPSVSLFVQTGGARNAFIRPLTPGTADRDSVEYRLIGGMNFDLAGRARGSIGAGYSRRDFDSPTYKSVSGVSVEAKVELFPTDLSTYSLTVRRSIEDSVFSNGNPYFDSRVTLQLDRELRRNLIGNLSASYAKQNYQAAEIRDTNGYQFAAGARYLSTRRFRLDMTVRYSNRSTQGGTMGNRVGELRGQFGIVLQR</sequence>
<dbReference type="InterPro" id="IPR018759">
    <property type="entry name" value="BBP2_2"/>
</dbReference>
<dbReference type="AlphaFoldDB" id="A0A7W9F2V8"/>
<evidence type="ECO:0000313" key="2">
    <source>
        <dbReference type="Proteomes" id="UP000546701"/>
    </source>
</evidence>
<dbReference type="RefSeq" id="WP_157174800.1">
    <property type="nucleotide sequence ID" value="NZ_BMJP01000002.1"/>
</dbReference>
<dbReference type="OrthoDB" id="7398962at2"/>
<dbReference type="Proteomes" id="UP000546701">
    <property type="component" value="Unassembled WGS sequence"/>
</dbReference>
<reference evidence="1 2" key="1">
    <citation type="submission" date="2020-08" db="EMBL/GenBank/DDBJ databases">
        <title>Genomic Encyclopedia of Type Strains, Phase IV (KMG-IV): sequencing the most valuable type-strain genomes for metagenomic binning, comparative biology and taxonomic classification.</title>
        <authorList>
            <person name="Goeker M."/>
        </authorList>
    </citation>
    <scope>NUCLEOTIDE SEQUENCE [LARGE SCALE GENOMIC DNA]</scope>
    <source>
        <strain evidence="1 2">DSM 103336</strain>
    </source>
</reference>
<evidence type="ECO:0000313" key="1">
    <source>
        <dbReference type="EMBL" id="MBB5729214.1"/>
    </source>
</evidence>